<feature type="region of interest" description="Disordered" evidence="1">
    <location>
        <begin position="1"/>
        <end position="30"/>
    </location>
</feature>
<dbReference type="EMBL" id="QGGT01000002">
    <property type="protein sequence ID" value="PWK35377.1"/>
    <property type="molecule type" value="Genomic_DNA"/>
</dbReference>
<accession>A0A316ESD8</accession>
<protein>
    <recommendedName>
        <fullName evidence="4">Ferritin-like domain-containing protein</fullName>
    </recommendedName>
</protein>
<dbReference type="InterPro" id="IPR009078">
    <property type="entry name" value="Ferritin-like_SF"/>
</dbReference>
<proteinExistence type="predicted"/>
<evidence type="ECO:0000313" key="3">
    <source>
        <dbReference type="Proteomes" id="UP000245754"/>
    </source>
</evidence>
<evidence type="ECO:0000256" key="1">
    <source>
        <dbReference type="SAM" id="MobiDB-lite"/>
    </source>
</evidence>
<sequence length="336" mass="37775">MRRIAEDGIAQDGVASFPDTQVSPHGQATAEARAAAVAATIARQAVDEADHAMRNWTDPAPGPIRIGSPEHLRMFSNMLLQTHNPYKPAVIDWPKLAPDALRRVTSLPIWDIAVQTEGRASVRVHAFANTVRDPLLRSALEMDGDEEARHKVVLSKLVEAYGIALEPEPEYPVPADPEWGWLATGYSECIDSFAAFGLFAAARQSGFFPEELVETFEPVIQEEGRHILFFVNWAAWYRRSLPWWRRPFYTLKVWRVWVHLIRERIGIAKGIDTGDSVQDANFPMNASGALTESLTPGALIDLCLVENERRMAGYDARLLRPDFVPRIARLVRRFVK</sequence>
<comment type="caution">
    <text evidence="2">The sequence shown here is derived from an EMBL/GenBank/DDBJ whole genome shotgun (WGS) entry which is preliminary data.</text>
</comment>
<dbReference type="SUPFAM" id="SSF47240">
    <property type="entry name" value="Ferritin-like"/>
    <property type="match status" value="1"/>
</dbReference>
<dbReference type="AlphaFoldDB" id="A0A316ESD8"/>
<dbReference type="GeneID" id="98340749"/>
<evidence type="ECO:0000313" key="2">
    <source>
        <dbReference type="EMBL" id="PWK35377.1"/>
    </source>
</evidence>
<dbReference type="RefSeq" id="WP_373561943.1">
    <property type="nucleotide sequence ID" value="NZ_CAJPUX010000002.1"/>
</dbReference>
<keyword evidence="3" id="KW-1185">Reference proteome</keyword>
<name>A0A316ESD8_9BURK</name>
<evidence type="ECO:0008006" key="4">
    <source>
        <dbReference type="Google" id="ProtNLM"/>
    </source>
</evidence>
<reference evidence="2 3" key="1">
    <citation type="submission" date="2018-05" db="EMBL/GenBank/DDBJ databases">
        <title>Genomic Encyclopedia of Type Strains, Phase IV (KMG-V): Genome sequencing to study the core and pangenomes of soil and plant-associated prokaryotes.</title>
        <authorList>
            <person name="Whitman W."/>
        </authorList>
    </citation>
    <scope>NUCLEOTIDE SEQUENCE [LARGE SCALE GENOMIC DNA]</scope>
    <source>
        <strain evidence="2 3">SLV-132</strain>
    </source>
</reference>
<organism evidence="2 3">
    <name type="scientific">Cupriavidus plantarum</name>
    <dbReference type="NCBI Taxonomy" id="942865"/>
    <lineage>
        <taxon>Bacteria</taxon>
        <taxon>Pseudomonadati</taxon>
        <taxon>Pseudomonadota</taxon>
        <taxon>Betaproteobacteria</taxon>
        <taxon>Burkholderiales</taxon>
        <taxon>Burkholderiaceae</taxon>
        <taxon>Cupriavidus</taxon>
    </lineage>
</organism>
<dbReference type="Proteomes" id="UP000245754">
    <property type="component" value="Unassembled WGS sequence"/>
</dbReference>
<gene>
    <name evidence="2" type="ORF">C7419_102655</name>
</gene>